<protein>
    <submittedName>
        <fullName evidence="1">Uncharacterized protein</fullName>
    </submittedName>
</protein>
<accession>A0ABS6HUV9</accession>
<keyword evidence="2" id="KW-1185">Reference proteome</keyword>
<sequence>MTRAETYQLRAQLLELLREAGHPINSAALARMLPWHTERLDLGCELVCLAPRHNRDLEVVECHGNWHVVRRPRSSQDSGAGIYRHLRSLAREGLVRAIKQGPRRVEWEYIRPQQFTNIG</sequence>
<dbReference type="Proteomes" id="UP000696413">
    <property type="component" value="Unassembled WGS sequence"/>
</dbReference>
<organism evidence="1 2">
    <name type="scientific">Mycolicibacterium goodii</name>
    <name type="common">Mycobacterium goodii</name>
    <dbReference type="NCBI Taxonomy" id="134601"/>
    <lineage>
        <taxon>Bacteria</taxon>
        <taxon>Bacillati</taxon>
        <taxon>Actinomycetota</taxon>
        <taxon>Actinomycetes</taxon>
        <taxon>Mycobacteriales</taxon>
        <taxon>Mycobacteriaceae</taxon>
        <taxon>Mycolicibacterium</taxon>
    </lineage>
</organism>
<comment type="caution">
    <text evidence="1">The sequence shown here is derived from an EMBL/GenBank/DDBJ whole genome shotgun (WGS) entry which is preliminary data.</text>
</comment>
<evidence type="ECO:0000313" key="1">
    <source>
        <dbReference type="EMBL" id="MBU8826468.1"/>
    </source>
</evidence>
<reference evidence="1 2" key="1">
    <citation type="submission" date="2021-05" db="EMBL/GenBank/DDBJ databases">
        <title>Draft Genome Sequences of Clinical Respiratory Isolates of Mycobacterium goodii Recovered in Ireland.</title>
        <authorList>
            <person name="Flanagan P.R."/>
            <person name="Mok S."/>
            <person name="Roycroft E."/>
            <person name="Rogers T.R."/>
            <person name="Fitzgibbon M."/>
        </authorList>
    </citation>
    <scope>NUCLEOTIDE SEQUENCE [LARGE SCALE GENOMIC DNA]</scope>
    <source>
        <strain evidence="1 2">14IE55</strain>
    </source>
</reference>
<proteinExistence type="predicted"/>
<dbReference type="RefSeq" id="WP_214395796.1">
    <property type="nucleotide sequence ID" value="NZ_JAHBOM010000026.1"/>
</dbReference>
<name>A0ABS6HUV9_MYCGD</name>
<evidence type="ECO:0000313" key="2">
    <source>
        <dbReference type="Proteomes" id="UP000696413"/>
    </source>
</evidence>
<dbReference type="EMBL" id="JAHBOM010000026">
    <property type="protein sequence ID" value="MBU8826468.1"/>
    <property type="molecule type" value="Genomic_DNA"/>
</dbReference>
<gene>
    <name evidence="1" type="ORF">KL859_26790</name>
</gene>